<dbReference type="InterPro" id="IPR008271">
    <property type="entry name" value="Ser/Thr_kinase_AS"/>
</dbReference>
<keyword evidence="5" id="KW-1185">Reference proteome</keyword>
<dbReference type="GO" id="GO:0044773">
    <property type="term" value="P:mitotic DNA damage checkpoint signaling"/>
    <property type="evidence" value="ECO:0007669"/>
    <property type="project" value="TreeGrafter"/>
</dbReference>
<dbReference type="SMART" id="SM00220">
    <property type="entry name" value="S_TKc"/>
    <property type="match status" value="1"/>
</dbReference>
<organism evidence="4 5">
    <name type="scientific">Stylonychia lemnae</name>
    <name type="common">Ciliate</name>
    <dbReference type="NCBI Taxonomy" id="5949"/>
    <lineage>
        <taxon>Eukaryota</taxon>
        <taxon>Sar</taxon>
        <taxon>Alveolata</taxon>
        <taxon>Ciliophora</taxon>
        <taxon>Intramacronucleata</taxon>
        <taxon>Spirotrichea</taxon>
        <taxon>Stichotrichia</taxon>
        <taxon>Sporadotrichida</taxon>
        <taxon>Oxytrichidae</taxon>
        <taxon>Stylonychinae</taxon>
        <taxon>Stylonychia</taxon>
    </lineage>
</organism>
<sequence>MQTLGILMLIRFMSLLGSCTEVNIPQGYPNISQLQQVFQTETQYNLVFEYQENGTLLNFIEKKEILKESIIKKIMFQLLTALKSIHHKKIIHRDLKLENILVLKNNGCLDDNIQVEVIDFGLACSENNFELICQKSGTPGYVAPEILNKQPASFKSDIFSLGCIFYNLITKRLLFGGRDTKEIIRKNQFENPLMKLKNIWNKLSKDGLNLITRMLDPNPIMRLDAEQCLQQNRLQFEGKLKVQRDLTDLGIQRGQLHTTLYNQVSQQQNKLKEQQKNSFTQSINISTMKSKLLANLNNKQEIKEQLESILTQEFQQFDIVAQDDSSINIYPLENSLITLKREGRPNFSQVKGNVKKAFVN</sequence>
<dbReference type="InterPro" id="IPR011009">
    <property type="entry name" value="Kinase-like_dom_sf"/>
</dbReference>
<dbReference type="GO" id="GO:0005524">
    <property type="term" value="F:ATP binding"/>
    <property type="evidence" value="ECO:0007669"/>
    <property type="project" value="InterPro"/>
</dbReference>
<dbReference type="EMBL" id="CCKQ01010840">
    <property type="protein sequence ID" value="CDW82356.1"/>
    <property type="molecule type" value="Genomic_DNA"/>
</dbReference>
<dbReference type="InterPro" id="IPR000719">
    <property type="entry name" value="Prot_kinase_dom"/>
</dbReference>
<evidence type="ECO:0000313" key="5">
    <source>
        <dbReference type="Proteomes" id="UP000039865"/>
    </source>
</evidence>
<dbReference type="PROSITE" id="PS00108">
    <property type="entry name" value="PROTEIN_KINASE_ST"/>
    <property type="match status" value="1"/>
</dbReference>
<keyword evidence="1" id="KW-0175">Coiled coil</keyword>
<evidence type="ECO:0000313" key="4">
    <source>
        <dbReference type="EMBL" id="CDW82356.1"/>
    </source>
</evidence>
<evidence type="ECO:0000259" key="3">
    <source>
        <dbReference type="PROSITE" id="PS50011"/>
    </source>
</evidence>
<dbReference type="OMA" id="INIYPLE"/>
<dbReference type="Proteomes" id="UP000039865">
    <property type="component" value="Unassembled WGS sequence"/>
</dbReference>
<dbReference type="SUPFAM" id="SSF56112">
    <property type="entry name" value="Protein kinase-like (PK-like)"/>
    <property type="match status" value="1"/>
</dbReference>
<evidence type="ECO:0000256" key="2">
    <source>
        <dbReference type="SAM" id="SignalP"/>
    </source>
</evidence>
<feature type="chain" id="PRO_5001729464" evidence="2">
    <location>
        <begin position="20"/>
        <end position="360"/>
    </location>
</feature>
<dbReference type="GO" id="GO:0004674">
    <property type="term" value="F:protein serine/threonine kinase activity"/>
    <property type="evidence" value="ECO:0007669"/>
    <property type="project" value="TreeGrafter"/>
</dbReference>
<dbReference type="GO" id="GO:0005634">
    <property type="term" value="C:nucleus"/>
    <property type="evidence" value="ECO:0007669"/>
    <property type="project" value="TreeGrafter"/>
</dbReference>
<name>A0A078AKD7_STYLE</name>
<keyword evidence="2" id="KW-0732">Signal</keyword>
<dbReference type="PANTHER" id="PTHR44167:SF18">
    <property type="entry name" value="PROTEIN KINASE DOMAIN-CONTAINING PROTEIN"/>
    <property type="match status" value="1"/>
</dbReference>
<dbReference type="PANTHER" id="PTHR44167">
    <property type="entry name" value="OVARIAN-SPECIFIC SERINE/THREONINE-PROTEIN KINASE LOK-RELATED"/>
    <property type="match status" value="1"/>
</dbReference>
<keyword evidence="4" id="KW-0418">Kinase</keyword>
<feature type="domain" description="Protein kinase" evidence="3">
    <location>
        <begin position="1"/>
        <end position="234"/>
    </location>
</feature>
<dbReference type="Pfam" id="PF00069">
    <property type="entry name" value="Pkinase"/>
    <property type="match status" value="1"/>
</dbReference>
<dbReference type="OrthoDB" id="371082at2759"/>
<dbReference type="AlphaFoldDB" id="A0A078AKD7"/>
<dbReference type="InParanoid" id="A0A078AKD7"/>
<dbReference type="GO" id="GO:0005737">
    <property type="term" value="C:cytoplasm"/>
    <property type="evidence" value="ECO:0007669"/>
    <property type="project" value="TreeGrafter"/>
</dbReference>
<reference evidence="4 5" key="1">
    <citation type="submission" date="2014-06" db="EMBL/GenBank/DDBJ databases">
        <authorList>
            <person name="Swart Estienne"/>
        </authorList>
    </citation>
    <scope>NUCLEOTIDE SEQUENCE [LARGE SCALE GENOMIC DNA]</scope>
    <source>
        <strain evidence="4 5">130c</strain>
    </source>
</reference>
<proteinExistence type="predicted"/>
<protein>
    <submittedName>
        <fullName evidence="4">Serine threonine protein kinase</fullName>
    </submittedName>
</protein>
<dbReference type="Gene3D" id="1.10.510.10">
    <property type="entry name" value="Transferase(Phosphotransferase) domain 1"/>
    <property type="match status" value="1"/>
</dbReference>
<feature type="signal peptide" evidence="2">
    <location>
        <begin position="1"/>
        <end position="19"/>
    </location>
</feature>
<dbReference type="PROSITE" id="PS50011">
    <property type="entry name" value="PROTEIN_KINASE_DOM"/>
    <property type="match status" value="1"/>
</dbReference>
<feature type="coiled-coil region" evidence="1">
    <location>
        <begin position="257"/>
        <end position="309"/>
    </location>
</feature>
<accession>A0A078AKD7</accession>
<gene>
    <name evidence="4" type="primary">Contig6627.g7086</name>
    <name evidence="4" type="ORF">STYLEM_11388</name>
</gene>
<evidence type="ECO:0000256" key="1">
    <source>
        <dbReference type="SAM" id="Coils"/>
    </source>
</evidence>
<keyword evidence="4" id="KW-0808">Transferase</keyword>